<protein>
    <submittedName>
        <fullName evidence="1">Uncharacterized protein</fullName>
    </submittedName>
</protein>
<evidence type="ECO:0000313" key="2">
    <source>
        <dbReference type="Proteomes" id="UP000027586"/>
    </source>
</evidence>
<accession>A0A068SGW3</accession>
<organism evidence="1 2">
    <name type="scientific">Lichtheimia corymbifera JMRC:FSU:9682</name>
    <dbReference type="NCBI Taxonomy" id="1263082"/>
    <lineage>
        <taxon>Eukaryota</taxon>
        <taxon>Fungi</taxon>
        <taxon>Fungi incertae sedis</taxon>
        <taxon>Mucoromycota</taxon>
        <taxon>Mucoromycotina</taxon>
        <taxon>Mucoromycetes</taxon>
        <taxon>Mucorales</taxon>
        <taxon>Lichtheimiaceae</taxon>
        <taxon>Lichtheimia</taxon>
    </lineage>
</organism>
<keyword evidence="2" id="KW-1185">Reference proteome</keyword>
<dbReference type="EMBL" id="CBTN010000165">
    <property type="protein sequence ID" value="CDH61260.1"/>
    <property type="molecule type" value="Genomic_DNA"/>
</dbReference>
<sequence>MARIARAISKIERYQESTFRSNHRPEGTSMINHAAFNNHIKAGGKDGLLREMLYDSGFDGHGYVHAMQRIARNMEMPWFIHVHGFRKDASLQRVIIRYLLICVVLGCNGLEDQLENESFFQKSSSCVMQQGSFHSSLSSIMDSGCMRLFDKIALTILMGISKTWHCLVSKTTSSVFTANP</sequence>
<comment type="caution">
    <text evidence="1">The sequence shown here is derived from an EMBL/GenBank/DDBJ whole genome shotgun (WGS) entry which is preliminary data.</text>
</comment>
<reference evidence="1" key="1">
    <citation type="submission" date="2013-08" db="EMBL/GenBank/DDBJ databases">
        <title>Gene expansion shapes genome architecture in the human pathogen Lichtheimia corymbifera: an evolutionary genomics analysis in the ancient terrestrial Mucorales (Mucoromycotina).</title>
        <authorList>
            <person name="Schwartze V.U."/>
            <person name="Winter S."/>
            <person name="Shelest E."/>
            <person name="Marcet-Houben M."/>
            <person name="Horn F."/>
            <person name="Wehner S."/>
            <person name="Hoffmann K."/>
            <person name="Riege K."/>
            <person name="Sammeth M."/>
            <person name="Nowrousian M."/>
            <person name="Valiante V."/>
            <person name="Linde J."/>
            <person name="Jacobsen I.D."/>
            <person name="Marz M."/>
            <person name="Brakhage A.A."/>
            <person name="Gabaldon T."/>
            <person name="Bocker S."/>
            <person name="Voigt K."/>
        </authorList>
    </citation>
    <scope>NUCLEOTIDE SEQUENCE [LARGE SCALE GENOMIC DNA]</scope>
    <source>
        <strain evidence="1">FSU 9682</strain>
    </source>
</reference>
<dbReference type="AlphaFoldDB" id="A0A068SGW3"/>
<name>A0A068SGW3_9FUNG</name>
<dbReference type="Proteomes" id="UP000027586">
    <property type="component" value="Unassembled WGS sequence"/>
</dbReference>
<gene>
    <name evidence="1" type="ORF">LCOR_12039.1</name>
</gene>
<evidence type="ECO:0000313" key="1">
    <source>
        <dbReference type="EMBL" id="CDH61260.1"/>
    </source>
</evidence>
<dbReference type="VEuPathDB" id="FungiDB:LCOR_12039.1"/>
<proteinExistence type="predicted"/>